<evidence type="ECO:0000313" key="3">
    <source>
        <dbReference type="Proteomes" id="UP000554482"/>
    </source>
</evidence>
<dbReference type="AlphaFoldDB" id="A0A7J6UXW3"/>
<sequence>MVYRTGRQGFSASLMNKNCHPSSRPSSPAWQYNEMLLWMKVGSWFSVKFISKQGSPCCNSEKPVY</sequence>
<feature type="region of interest" description="Disordered" evidence="1">
    <location>
        <begin position="1"/>
        <end position="27"/>
    </location>
</feature>
<dbReference type="Proteomes" id="UP000554482">
    <property type="component" value="Unassembled WGS sequence"/>
</dbReference>
<accession>A0A7J6UXW3</accession>
<proteinExistence type="predicted"/>
<evidence type="ECO:0000256" key="1">
    <source>
        <dbReference type="SAM" id="MobiDB-lite"/>
    </source>
</evidence>
<evidence type="ECO:0000313" key="2">
    <source>
        <dbReference type="EMBL" id="KAF5177035.1"/>
    </source>
</evidence>
<feature type="compositionally biased region" description="Polar residues" evidence="1">
    <location>
        <begin position="8"/>
        <end position="27"/>
    </location>
</feature>
<dbReference type="EMBL" id="JABWDY010041915">
    <property type="protein sequence ID" value="KAF5177035.1"/>
    <property type="molecule type" value="Genomic_DNA"/>
</dbReference>
<reference evidence="2 3" key="1">
    <citation type="submission" date="2020-06" db="EMBL/GenBank/DDBJ databases">
        <title>Transcriptomic and genomic resources for Thalictrum thalictroides and T. hernandezii: Facilitating candidate gene discovery in an emerging model plant lineage.</title>
        <authorList>
            <person name="Arias T."/>
            <person name="Riano-Pachon D.M."/>
            <person name="Di Stilio V.S."/>
        </authorList>
    </citation>
    <scope>NUCLEOTIDE SEQUENCE [LARGE SCALE GENOMIC DNA]</scope>
    <source>
        <strain evidence="3">cv. WT478/WT964</strain>
        <tissue evidence="2">Leaves</tissue>
    </source>
</reference>
<comment type="caution">
    <text evidence="2">The sequence shown here is derived from an EMBL/GenBank/DDBJ whole genome shotgun (WGS) entry which is preliminary data.</text>
</comment>
<keyword evidence="3" id="KW-1185">Reference proteome</keyword>
<name>A0A7J6UXW3_THATH</name>
<organism evidence="2 3">
    <name type="scientific">Thalictrum thalictroides</name>
    <name type="common">Rue-anemone</name>
    <name type="synonym">Anemone thalictroides</name>
    <dbReference type="NCBI Taxonomy" id="46969"/>
    <lineage>
        <taxon>Eukaryota</taxon>
        <taxon>Viridiplantae</taxon>
        <taxon>Streptophyta</taxon>
        <taxon>Embryophyta</taxon>
        <taxon>Tracheophyta</taxon>
        <taxon>Spermatophyta</taxon>
        <taxon>Magnoliopsida</taxon>
        <taxon>Ranunculales</taxon>
        <taxon>Ranunculaceae</taxon>
        <taxon>Thalictroideae</taxon>
        <taxon>Thalictrum</taxon>
    </lineage>
</organism>
<gene>
    <name evidence="2" type="ORF">FRX31_033378</name>
</gene>
<protein>
    <submittedName>
        <fullName evidence="2">Uncharacterized protein</fullName>
    </submittedName>
</protein>